<proteinExistence type="predicted"/>
<sequence length="53" mass="6245">MSCPQVKWLHAKRELDRGEEEEECGNGKRQTCHHKYLIIQAMILSPRLPQNIE</sequence>
<evidence type="ECO:0000313" key="2">
    <source>
        <dbReference type="Proteomes" id="UP000327013"/>
    </source>
</evidence>
<gene>
    <name evidence="1" type="ORF">FH972_012400</name>
</gene>
<dbReference type="EMBL" id="CM017325">
    <property type="protein sequence ID" value="KAE8055570.1"/>
    <property type="molecule type" value="Genomic_DNA"/>
</dbReference>
<protein>
    <submittedName>
        <fullName evidence="1">Uncharacterized protein</fullName>
    </submittedName>
</protein>
<keyword evidence="2" id="KW-1185">Reference proteome</keyword>
<organism evidence="1 2">
    <name type="scientific">Carpinus fangiana</name>
    <dbReference type="NCBI Taxonomy" id="176857"/>
    <lineage>
        <taxon>Eukaryota</taxon>
        <taxon>Viridiplantae</taxon>
        <taxon>Streptophyta</taxon>
        <taxon>Embryophyta</taxon>
        <taxon>Tracheophyta</taxon>
        <taxon>Spermatophyta</taxon>
        <taxon>Magnoliopsida</taxon>
        <taxon>eudicotyledons</taxon>
        <taxon>Gunneridae</taxon>
        <taxon>Pentapetalae</taxon>
        <taxon>rosids</taxon>
        <taxon>fabids</taxon>
        <taxon>Fagales</taxon>
        <taxon>Betulaceae</taxon>
        <taxon>Carpinus</taxon>
    </lineage>
</organism>
<dbReference type="AlphaFoldDB" id="A0A5N6R3N5"/>
<dbReference type="Proteomes" id="UP000327013">
    <property type="component" value="Chromosome 5"/>
</dbReference>
<evidence type="ECO:0000313" key="1">
    <source>
        <dbReference type="EMBL" id="KAE8055570.1"/>
    </source>
</evidence>
<accession>A0A5N6R3N5</accession>
<reference evidence="1 2" key="1">
    <citation type="submission" date="2019-06" db="EMBL/GenBank/DDBJ databases">
        <title>A chromosomal-level reference genome of Carpinus fangiana (Coryloideae, Betulaceae).</title>
        <authorList>
            <person name="Yang X."/>
            <person name="Wang Z."/>
            <person name="Zhang L."/>
            <person name="Hao G."/>
            <person name="Liu J."/>
            <person name="Yang Y."/>
        </authorList>
    </citation>
    <scope>NUCLEOTIDE SEQUENCE [LARGE SCALE GENOMIC DNA]</scope>
    <source>
        <strain evidence="1">Cfa_2016G</strain>
        <tissue evidence="1">Leaf</tissue>
    </source>
</reference>
<name>A0A5N6R3N5_9ROSI</name>